<organism evidence="1 2">
    <name type="scientific">Amycolatopsis acidiphila</name>
    <dbReference type="NCBI Taxonomy" id="715473"/>
    <lineage>
        <taxon>Bacteria</taxon>
        <taxon>Bacillati</taxon>
        <taxon>Actinomycetota</taxon>
        <taxon>Actinomycetes</taxon>
        <taxon>Pseudonocardiales</taxon>
        <taxon>Pseudonocardiaceae</taxon>
        <taxon>Amycolatopsis</taxon>
    </lineage>
</organism>
<evidence type="ECO:0000313" key="2">
    <source>
        <dbReference type="Proteomes" id="UP000318578"/>
    </source>
</evidence>
<dbReference type="Proteomes" id="UP000318578">
    <property type="component" value="Unassembled WGS sequence"/>
</dbReference>
<accession>A0A558AJ81</accession>
<comment type="caution">
    <text evidence="1">The sequence shown here is derived from an EMBL/GenBank/DDBJ whole genome shotgun (WGS) entry which is preliminary data.</text>
</comment>
<protein>
    <recommendedName>
        <fullName evidence="3">DUF1795 domain-containing protein</fullName>
    </recommendedName>
</protein>
<dbReference type="OrthoDB" id="9102188at2"/>
<name>A0A558AJ81_9PSEU</name>
<dbReference type="AlphaFoldDB" id="A0A558AJ81"/>
<reference evidence="1 2" key="1">
    <citation type="submission" date="2019-07" db="EMBL/GenBank/DDBJ databases">
        <title>New species of Amycolatopsis and Streptomyces.</title>
        <authorList>
            <person name="Duangmal K."/>
            <person name="Teo W.F.A."/>
            <person name="Lipun K."/>
        </authorList>
    </citation>
    <scope>NUCLEOTIDE SEQUENCE [LARGE SCALE GENOMIC DNA]</scope>
    <source>
        <strain evidence="1 2">JCM 30562</strain>
    </source>
</reference>
<dbReference type="EMBL" id="VJZA01000007">
    <property type="protein sequence ID" value="TVT24324.1"/>
    <property type="molecule type" value="Genomic_DNA"/>
</dbReference>
<keyword evidence="2" id="KW-1185">Reference proteome</keyword>
<evidence type="ECO:0000313" key="1">
    <source>
        <dbReference type="EMBL" id="TVT24324.1"/>
    </source>
</evidence>
<evidence type="ECO:0008006" key="3">
    <source>
        <dbReference type="Google" id="ProtNLM"/>
    </source>
</evidence>
<sequence length="136" mass="14261">MSVTVRIPAGWTRTEGGSSALFTSGFDSVAVDTLSTPQAPTTASARTFDVPELQTTSNGFVLGQIATAARPAGTAVLVTYEALSPLATSSQPVVEAVERYQFWRGTHEAILTLSSPAGTANAGAWRTITDSLRWLS</sequence>
<proteinExistence type="predicted"/>
<dbReference type="RefSeq" id="WP_144635481.1">
    <property type="nucleotide sequence ID" value="NZ_BNAX01000016.1"/>
</dbReference>
<gene>
    <name evidence="1" type="ORF">FNH06_07100</name>
</gene>